<dbReference type="Proteomes" id="UP001303046">
    <property type="component" value="Unassembled WGS sequence"/>
</dbReference>
<keyword evidence="4 8" id="KW-1133">Transmembrane helix</keyword>
<name>A0ABR1CXR0_NECAM</name>
<comment type="subcellular location">
    <subcellularLocation>
        <location evidence="1">Cell membrane</location>
        <topology evidence="1">Multi-pass membrane protein</topology>
    </subcellularLocation>
</comment>
<proteinExistence type="predicted"/>
<evidence type="ECO:0000313" key="9">
    <source>
        <dbReference type="EMBL" id="KAK6742825.1"/>
    </source>
</evidence>
<keyword evidence="5" id="KW-0297">G-protein coupled receptor</keyword>
<feature type="transmembrane region" description="Helical" evidence="8">
    <location>
        <begin position="54"/>
        <end position="77"/>
    </location>
</feature>
<dbReference type="InterPro" id="IPR040435">
    <property type="entry name" value="Put_GPCR_Chromadorea"/>
</dbReference>
<sequence length="117" mass="13432">MPLVFCVLRSVVFVFQTANYRTDLKTGKSWWIGEGEKSPCKTYLNSRLFVQVEILAATAAIVWLLAMIFDPIINTVADRKIMAMLRNWSHCFRRTVKSVRRQVTVTTQVSRCTATND</sequence>
<keyword evidence="10" id="KW-1185">Reference proteome</keyword>
<evidence type="ECO:0000256" key="6">
    <source>
        <dbReference type="ARBA" id="ARBA00023136"/>
    </source>
</evidence>
<evidence type="ECO:0000256" key="1">
    <source>
        <dbReference type="ARBA" id="ARBA00004651"/>
    </source>
</evidence>
<reference evidence="9 10" key="1">
    <citation type="submission" date="2023-08" db="EMBL/GenBank/DDBJ databases">
        <title>A Necator americanus chromosomal reference genome.</title>
        <authorList>
            <person name="Ilik V."/>
            <person name="Petrzelkova K.J."/>
            <person name="Pardy F."/>
            <person name="Fuh T."/>
            <person name="Niatou-Singa F.S."/>
            <person name="Gouil Q."/>
            <person name="Baker L."/>
            <person name="Ritchie M.E."/>
            <person name="Jex A.R."/>
            <person name="Gazzola D."/>
            <person name="Li H."/>
            <person name="Toshio Fujiwara R."/>
            <person name="Zhan B."/>
            <person name="Aroian R.V."/>
            <person name="Pafco B."/>
            <person name="Schwarz E.M."/>
        </authorList>
    </citation>
    <scope>NUCLEOTIDE SEQUENCE [LARGE SCALE GENOMIC DNA]</scope>
    <source>
        <strain evidence="9 10">Aroian</strain>
        <tissue evidence="9">Whole animal</tissue>
    </source>
</reference>
<protein>
    <recommendedName>
        <fullName evidence="11">Frizzled/Smoothened transmembrane domain-containing protein</fullName>
    </recommendedName>
</protein>
<evidence type="ECO:0000256" key="8">
    <source>
        <dbReference type="SAM" id="Phobius"/>
    </source>
</evidence>
<evidence type="ECO:0000256" key="4">
    <source>
        <dbReference type="ARBA" id="ARBA00022989"/>
    </source>
</evidence>
<evidence type="ECO:0000256" key="7">
    <source>
        <dbReference type="ARBA" id="ARBA00023224"/>
    </source>
</evidence>
<keyword evidence="5" id="KW-0675">Receptor</keyword>
<comment type="caution">
    <text evidence="9">The sequence shown here is derived from an EMBL/GenBank/DDBJ whole genome shotgun (WGS) entry which is preliminary data.</text>
</comment>
<evidence type="ECO:0008006" key="11">
    <source>
        <dbReference type="Google" id="ProtNLM"/>
    </source>
</evidence>
<keyword evidence="7" id="KW-0807">Transducer</keyword>
<keyword evidence="6 8" id="KW-0472">Membrane</keyword>
<evidence type="ECO:0000313" key="10">
    <source>
        <dbReference type="Proteomes" id="UP001303046"/>
    </source>
</evidence>
<keyword evidence="2" id="KW-1003">Cell membrane</keyword>
<dbReference type="PANTHER" id="PTHR37441">
    <property type="entry name" value="PROTEIN CBG16518"/>
    <property type="match status" value="1"/>
</dbReference>
<organism evidence="9 10">
    <name type="scientific">Necator americanus</name>
    <name type="common">Human hookworm</name>
    <dbReference type="NCBI Taxonomy" id="51031"/>
    <lineage>
        <taxon>Eukaryota</taxon>
        <taxon>Metazoa</taxon>
        <taxon>Ecdysozoa</taxon>
        <taxon>Nematoda</taxon>
        <taxon>Chromadorea</taxon>
        <taxon>Rhabditida</taxon>
        <taxon>Rhabditina</taxon>
        <taxon>Rhabditomorpha</taxon>
        <taxon>Strongyloidea</taxon>
        <taxon>Ancylostomatidae</taxon>
        <taxon>Bunostominae</taxon>
        <taxon>Necator</taxon>
    </lineage>
</organism>
<accession>A0ABR1CXR0</accession>
<evidence type="ECO:0000256" key="3">
    <source>
        <dbReference type="ARBA" id="ARBA00022692"/>
    </source>
</evidence>
<evidence type="ECO:0000256" key="5">
    <source>
        <dbReference type="ARBA" id="ARBA00023040"/>
    </source>
</evidence>
<dbReference type="EMBL" id="JAVFWL010000003">
    <property type="protein sequence ID" value="KAK6742825.1"/>
    <property type="molecule type" value="Genomic_DNA"/>
</dbReference>
<keyword evidence="3 8" id="KW-0812">Transmembrane</keyword>
<evidence type="ECO:0000256" key="2">
    <source>
        <dbReference type="ARBA" id="ARBA00022475"/>
    </source>
</evidence>
<gene>
    <name evidence="9" type="primary">Necator_chrIII.g10987</name>
    <name evidence="9" type="ORF">RB195_010222</name>
</gene>